<dbReference type="AlphaFoldDB" id="A0A6V8MWB7"/>
<dbReference type="EMBL" id="CP096574">
    <property type="protein sequence ID" value="UPU34511.1"/>
    <property type="molecule type" value="Genomic_DNA"/>
</dbReference>
<reference evidence="2" key="2">
    <citation type="journal article" date="2021" name="Int. J. Syst. Evol. Microbiol.">
        <title>Geomonas silvestris sp. nov., Geomonas paludis sp. nov. and Geomonas limicola sp. nov., isolated from terrestrial environments, and emended description of the genus Geomonas.</title>
        <authorList>
            <person name="Itoh H."/>
            <person name="Xu Z."/>
            <person name="Masuda Y."/>
            <person name="Ushijima N."/>
            <person name="Hayakawa C."/>
            <person name="Shiratori Y."/>
            <person name="Senoo K."/>
        </authorList>
    </citation>
    <scope>NUCLEOTIDE SEQUENCE</scope>
    <source>
        <strain evidence="2">Red736</strain>
    </source>
</reference>
<proteinExistence type="predicted"/>
<protein>
    <submittedName>
        <fullName evidence="2">Uncharacterized protein</fullName>
    </submittedName>
</protein>
<dbReference type="Proteomes" id="UP000568888">
    <property type="component" value="Unassembled WGS sequence"/>
</dbReference>
<dbReference type="Proteomes" id="UP000831485">
    <property type="component" value="Chromosome"/>
</dbReference>
<keyword evidence="1" id="KW-0472">Membrane</keyword>
<evidence type="ECO:0000313" key="2">
    <source>
        <dbReference type="EMBL" id="GFO64495.1"/>
    </source>
</evidence>
<feature type="transmembrane region" description="Helical" evidence="1">
    <location>
        <begin position="77"/>
        <end position="100"/>
    </location>
</feature>
<keyword evidence="5" id="KW-1185">Reference proteome</keyword>
<reference evidence="3" key="3">
    <citation type="submission" date="2022-04" db="EMBL/GenBank/DDBJ databases">
        <authorList>
            <person name="Liu G."/>
        </authorList>
    </citation>
    <scope>NUCLEOTIDE SEQUENCE</scope>
    <source>
        <strain evidence="3">RG22</strain>
    </source>
</reference>
<reference evidence="4" key="1">
    <citation type="submission" date="2020-06" db="EMBL/GenBank/DDBJ databases">
        <title>Draft genomic sequecing of Geomonas sp. Red736.</title>
        <authorList>
            <person name="Itoh H."/>
            <person name="Xu Z.X."/>
            <person name="Ushijima N."/>
            <person name="Masuda Y."/>
            <person name="Shiratori Y."/>
            <person name="Senoo K."/>
        </authorList>
    </citation>
    <scope>NUCLEOTIDE SEQUENCE [LARGE SCALE GENOMIC DNA]</scope>
    <source>
        <strain evidence="4">Red736</strain>
    </source>
</reference>
<feature type="transmembrane region" description="Helical" evidence="1">
    <location>
        <begin position="52"/>
        <end position="71"/>
    </location>
</feature>
<gene>
    <name evidence="2" type="ORF">GMPD_24140</name>
    <name evidence="3" type="ORF">M1B72_13750</name>
</gene>
<evidence type="ECO:0000256" key="1">
    <source>
        <dbReference type="SAM" id="Phobius"/>
    </source>
</evidence>
<sequence length="125" mass="14068">MNMFGALMMTVTMTMTAVMLPRIYMSWMVAERYFLEGEIEQLMQLLVEQNNWVWRQFGCGAVAVAMIWMVRNSQHDLAIPASMEAALAIYATISLLFAILESVVAQRVSTFLALAPAPVKITDED</sequence>
<name>A0A6V8MWB7_9BACT</name>
<evidence type="ECO:0000313" key="5">
    <source>
        <dbReference type="Proteomes" id="UP000831485"/>
    </source>
</evidence>
<keyword evidence="1" id="KW-1133">Transmembrane helix</keyword>
<organism evidence="2 4">
    <name type="scientific">Geomonas paludis</name>
    <dbReference type="NCBI Taxonomy" id="2740185"/>
    <lineage>
        <taxon>Bacteria</taxon>
        <taxon>Pseudomonadati</taxon>
        <taxon>Thermodesulfobacteriota</taxon>
        <taxon>Desulfuromonadia</taxon>
        <taxon>Geobacterales</taxon>
        <taxon>Geobacteraceae</taxon>
        <taxon>Geomonas</taxon>
    </lineage>
</organism>
<evidence type="ECO:0000313" key="3">
    <source>
        <dbReference type="EMBL" id="UPU34511.1"/>
    </source>
</evidence>
<evidence type="ECO:0000313" key="4">
    <source>
        <dbReference type="Proteomes" id="UP000568888"/>
    </source>
</evidence>
<keyword evidence="1" id="KW-0812">Transmembrane</keyword>
<feature type="transmembrane region" description="Helical" evidence="1">
    <location>
        <begin position="6"/>
        <end position="25"/>
    </location>
</feature>
<dbReference type="RefSeq" id="WP_183347634.1">
    <property type="nucleotide sequence ID" value="NZ_BLXY01000003.1"/>
</dbReference>
<accession>A0A6V8MWB7</accession>
<dbReference type="EMBL" id="BLXY01000003">
    <property type="protein sequence ID" value="GFO64495.1"/>
    <property type="molecule type" value="Genomic_DNA"/>
</dbReference>